<organism evidence="1 2">
    <name type="scientific">Terribacillus halophilus</name>
    <dbReference type="NCBI Taxonomy" id="361279"/>
    <lineage>
        <taxon>Bacteria</taxon>
        <taxon>Bacillati</taxon>
        <taxon>Bacillota</taxon>
        <taxon>Bacilli</taxon>
        <taxon>Bacillales</taxon>
        <taxon>Bacillaceae</taxon>
        <taxon>Terribacillus</taxon>
    </lineage>
</organism>
<keyword evidence="2" id="KW-1185">Reference proteome</keyword>
<gene>
    <name evidence="1" type="ORF">SAMN05421663_104167</name>
</gene>
<dbReference type="STRING" id="361279.SAMN05421663_104167"/>
<proteinExistence type="predicted"/>
<evidence type="ECO:0000313" key="1">
    <source>
        <dbReference type="EMBL" id="SDC80731.1"/>
    </source>
</evidence>
<sequence>MNKSNQEILKDIEQKMIANLLLTKGIINKMKSFNDKYSKKYVESGAAE</sequence>
<dbReference type="Proteomes" id="UP000198666">
    <property type="component" value="Unassembled WGS sequence"/>
</dbReference>
<reference evidence="2" key="1">
    <citation type="submission" date="2016-10" db="EMBL/GenBank/DDBJ databases">
        <authorList>
            <person name="Varghese N."/>
            <person name="Submissions S."/>
        </authorList>
    </citation>
    <scope>NUCLEOTIDE SEQUENCE [LARGE SCALE GENOMIC DNA]</scope>
    <source>
        <strain evidence="2">DSM 21620</strain>
    </source>
</reference>
<evidence type="ECO:0000313" key="2">
    <source>
        <dbReference type="Proteomes" id="UP000198666"/>
    </source>
</evidence>
<protein>
    <submittedName>
        <fullName evidence="1">Uncharacterized protein</fullName>
    </submittedName>
</protein>
<dbReference type="EMBL" id="FMZB01000004">
    <property type="protein sequence ID" value="SDC80731.1"/>
    <property type="molecule type" value="Genomic_DNA"/>
</dbReference>
<name>A0A1G6PL97_9BACI</name>
<dbReference type="RefSeq" id="WP_170829629.1">
    <property type="nucleotide sequence ID" value="NZ_FMZB01000004.1"/>
</dbReference>
<accession>A0A1G6PL97</accession>
<dbReference type="AlphaFoldDB" id="A0A1G6PL97"/>